<dbReference type="AlphaFoldDB" id="A0AAV3ZR15"/>
<feature type="region of interest" description="Disordered" evidence="10">
    <location>
        <begin position="211"/>
        <end position="243"/>
    </location>
</feature>
<keyword evidence="5" id="KW-0297">G-protein coupled receptor</keyword>
<keyword evidence="8" id="KW-0325">Glycoprotein</keyword>
<dbReference type="CDD" id="cd00637">
    <property type="entry name" value="7tm_classA_rhodopsin-like"/>
    <property type="match status" value="1"/>
</dbReference>
<evidence type="ECO:0000256" key="8">
    <source>
        <dbReference type="ARBA" id="ARBA00023180"/>
    </source>
</evidence>
<keyword evidence="3 11" id="KW-0812">Transmembrane</keyword>
<feature type="transmembrane region" description="Helical" evidence="11">
    <location>
        <begin position="175"/>
        <end position="200"/>
    </location>
</feature>
<dbReference type="GO" id="GO:0004930">
    <property type="term" value="F:G protein-coupled receptor activity"/>
    <property type="evidence" value="ECO:0007669"/>
    <property type="project" value="UniProtKB-KW"/>
</dbReference>
<feature type="region of interest" description="Disordered" evidence="10">
    <location>
        <begin position="378"/>
        <end position="413"/>
    </location>
</feature>
<evidence type="ECO:0000256" key="3">
    <source>
        <dbReference type="ARBA" id="ARBA00022692"/>
    </source>
</evidence>
<evidence type="ECO:0000256" key="2">
    <source>
        <dbReference type="ARBA" id="ARBA00022475"/>
    </source>
</evidence>
<dbReference type="Proteomes" id="UP000735302">
    <property type="component" value="Unassembled WGS sequence"/>
</dbReference>
<dbReference type="GO" id="GO:0005886">
    <property type="term" value="C:plasma membrane"/>
    <property type="evidence" value="ECO:0007669"/>
    <property type="project" value="UniProtKB-SubCell"/>
</dbReference>
<evidence type="ECO:0000256" key="1">
    <source>
        <dbReference type="ARBA" id="ARBA00004651"/>
    </source>
</evidence>
<organism evidence="13 14">
    <name type="scientific">Plakobranchus ocellatus</name>
    <dbReference type="NCBI Taxonomy" id="259542"/>
    <lineage>
        <taxon>Eukaryota</taxon>
        <taxon>Metazoa</taxon>
        <taxon>Spiralia</taxon>
        <taxon>Lophotrochozoa</taxon>
        <taxon>Mollusca</taxon>
        <taxon>Gastropoda</taxon>
        <taxon>Heterobranchia</taxon>
        <taxon>Euthyneura</taxon>
        <taxon>Panpulmonata</taxon>
        <taxon>Sacoglossa</taxon>
        <taxon>Placobranchoidea</taxon>
        <taxon>Plakobranchidae</taxon>
        <taxon>Plakobranchus</taxon>
    </lineage>
</organism>
<dbReference type="InterPro" id="IPR000276">
    <property type="entry name" value="GPCR_Rhodpsn"/>
</dbReference>
<reference evidence="13 14" key="1">
    <citation type="journal article" date="2021" name="Elife">
        <title>Chloroplast acquisition without the gene transfer in kleptoplastic sea slugs, Plakobranchus ocellatus.</title>
        <authorList>
            <person name="Maeda T."/>
            <person name="Takahashi S."/>
            <person name="Yoshida T."/>
            <person name="Shimamura S."/>
            <person name="Takaki Y."/>
            <person name="Nagai Y."/>
            <person name="Toyoda A."/>
            <person name="Suzuki Y."/>
            <person name="Arimoto A."/>
            <person name="Ishii H."/>
            <person name="Satoh N."/>
            <person name="Nishiyama T."/>
            <person name="Hasebe M."/>
            <person name="Maruyama T."/>
            <person name="Minagawa J."/>
            <person name="Obokata J."/>
            <person name="Shigenobu S."/>
        </authorList>
    </citation>
    <scope>NUCLEOTIDE SEQUENCE [LARGE SCALE GENOMIC DNA]</scope>
</reference>
<dbReference type="SUPFAM" id="SSF81321">
    <property type="entry name" value="Family A G protein-coupled receptor-like"/>
    <property type="match status" value="1"/>
</dbReference>
<feature type="transmembrane region" description="Helical" evidence="11">
    <location>
        <begin position="93"/>
        <end position="119"/>
    </location>
</feature>
<evidence type="ECO:0000256" key="9">
    <source>
        <dbReference type="ARBA" id="ARBA00023224"/>
    </source>
</evidence>
<dbReference type="PANTHER" id="PTHR24246">
    <property type="entry name" value="OLFACTORY RECEPTOR AND ADENOSINE RECEPTOR"/>
    <property type="match status" value="1"/>
</dbReference>
<dbReference type="Pfam" id="PF00001">
    <property type="entry name" value="7tm_1"/>
    <property type="match status" value="1"/>
</dbReference>
<gene>
    <name evidence="13" type="ORF">PoB_002378300</name>
</gene>
<proteinExistence type="predicted"/>
<evidence type="ECO:0000256" key="11">
    <source>
        <dbReference type="SAM" id="Phobius"/>
    </source>
</evidence>
<evidence type="ECO:0000313" key="13">
    <source>
        <dbReference type="EMBL" id="GFN97277.1"/>
    </source>
</evidence>
<evidence type="ECO:0000256" key="4">
    <source>
        <dbReference type="ARBA" id="ARBA00022989"/>
    </source>
</evidence>
<dbReference type="PANTHER" id="PTHR24246:SF27">
    <property type="entry name" value="ADENOSINE RECEPTOR, ISOFORM A"/>
    <property type="match status" value="1"/>
</dbReference>
<sequence>MENSTNASLLWQEQEKLLQYSSFHNTWFAATGFIANSLSVVLIWCSSGLRQHQRLNMLSLTLNDLVFMASVFIYGLLPVIGQVQLAREICWPIIYVTMATSTVSSMTITHITVVGFLAVSRPWDFRKFTTTKRVLSIVICIWCLSWATAMAYFKFDLPIQTRGCSLFLLMPRDGLIVWLFVNITCSFLVIILNIKIIFYLHVRKRVRISETNAPETRDRPDSSPSPDTSGQSEPGPSRADRATYHTPIQPLCSKYTNARNAPDRFELAECGYRKQAKALVVRNTTSTSSSDEQDSNNIPNMVHARTGSLTEHDQFTFVYSGVHRLQVPTTFSEARVSYQGHYKSADRTCASSNNKQTDFISAQKLLACPLKSIRTDGINRNHPRNLANHQEQQIAEPQLKKTERKRRTQINVQ</sequence>
<feature type="transmembrane region" description="Helical" evidence="11">
    <location>
        <begin position="57"/>
        <end position="81"/>
    </location>
</feature>
<evidence type="ECO:0000256" key="6">
    <source>
        <dbReference type="ARBA" id="ARBA00023136"/>
    </source>
</evidence>
<protein>
    <recommendedName>
        <fullName evidence="12">G-protein coupled receptors family 1 profile domain-containing protein</fullName>
    </recommendedName>
</protein>
<feature type="transmembrane region" description="Helical" evidence="11">
    <location>
        <begin position="134"/>
        <end position="155"/>
    </location>
</feature>
<name>A0AAV3ZR15_9GAST</name>
<dbReference type="PROSITE" id="PS50262">
    <property type="entry name" value="G_PROTEIN_RECEP_F1_2"/>
    <property type="match status" value="1"/>
</dbReference>
<comment type="subcellular location">
    <subcellularLocation>
        <location evidence="1">Cell membrane</location>
        <topology evidence="1">Multi-pass membrane protein</topology>
    </subcellularLocation>
</comment>
<dbReference type="InterPro" id="IPR017452">
    <property type="entry name" value="GPCR_Rhodpsn_7TM"/>
</dbReference>
<evidence type="ECO:0000313" key="14">
    <source>
        <dbReference type="Proteomes" id="UP000735302"/>
    </source>
</evidence>
<feature type="compositionally biased region" description="Basic residues" evidence="10">
    <location>
        <begin position="402"/>
        <end position="413"/>
    </location>
</feature>
<dbReference type="EMBL" id="BLXT01002742">
    <property type="protein sequence ID" value="GFN97277.1"/>
    <property type="molecule type" value="Genomic_DNA"/>
</dbReference>
<keyword evidence="9" id="KW-0807">Transducer</keyword>
<keyword evidence="6 11" id="KW-0472">Membrane</keyword>
<dbReference type="Gene3D" id="1.20.1070.10">
    <property type="entry name" value="Rhodopsin 7-helix transmembrane proteins"/>
    <property type="match status" value="1"/>
</dbReference>
<evidence type="ECO:0000256" key="5">
    <source>
        <dbReference type="ARBA" id="ARBA00023040"/>
    </source>
</evidence>
<evidence type="ECO:0000256" key="10">
    <source>
        <dbReference type="SAM" id="MobiDB-lite"/>
    </source>
</evidence>
<evidence type="ECO:0000259" key="12">
    <source>
        <dbReference type="PROSITE" id="PS50262"/>
    </source>
</evidence>
<comment type="caution">
    <text evidence="13">The sequence shown here is derived from an EMBL/GenBank/DDBJ whole genome shotgun (WGS) entry which is preliminary data.</text>
</comment>
<feature type="domain" description="G-protein coupled receptors family 1 profile" evidence="12">
    <location>
        <begin position="35"/>
        <end position="207"/>
    </location>
</feature>
<evidence type="ECO:0000256" key="7">
    <source>
        <dbReference type="ARBA" id="ARBA00023170"/>
    </source>
</evidence>
<keyword evidence="7" id="KW-0675">Receptor</keyword>
<keyword evidence="2" id="KW-1003">Cell membrane</keyword>
<feature type="transmembrane region" description="Helical" evidence="11">
    <location>
        <begin position="27"/>
        <end position="45"/>
    </location>
</feature>
<keyword evidence="4 11" id="KW-1133">Transmembrane helix</keyword>
<accession>A0AAV3ZR15</accession>
<keyword evidence="14" id="KW-1185">Reference proteome</keyword>